<dbReference type="PANTHER" id="PTHR11733:SF241">
    <property type="entry name" value="GH26575P-RELATED"/>
    <property type="match status" value="1"/>
</dbReference>
<feature type="compositionally biased region" description="Pro residues" evidence="2">
    <location>
        <begin position="1"/>
        <end position="10"/>
    </location>
</feature>
<evidence type="ECO:0000313" key="4">
    <source>
        <dbReference type="EMBL" id="KAK8771940.1"/>
    </source>
</evidence>
<keyword evidence="5" id="KW-1185">Reference proteome</keyword>
<dbReference type="Pfam" id="PF05649">
    <property type="entry name" value="Peptidase_M13_N"/>
    <property type="match status" value="1"/>
</dbReference>
<protein>
    <recommendedName>
        <fullName evidence="3">Peptidase M13 N-terminal domain-containing protein</fullName>
    </recommendedName>
</protein>
<comment type="caution">
    <text evidence="4">The sequence shown here is derived from an EMBL/GenBank/DDBJ whole genome shotgun (WGS) entry which is preliminary data.</text>
</comment>
<proteinExistence type="inferred from homology"/>
<name>A0AAQ4EBC6_AMBAM</name>
<dbReference type="PROSITE" id="PS51885">
    <property type="entry name" value="NEPRILYSIN"/>
    <property type="match status" value="1"/>
</dbReference>
<evidence type="ECO:0000256" key="1">
    <source>
        <dbReference type="ARBA" id="ARBA00007357"/>
    </source>
</evidence>
<dbReference type="InterPro" id="IPR024079">
    <property type="entry name" value="MetalloPept_cat_dom_sf"/>
</dbReference>
<feature type="region of interest" description="Disordered" evidence="2">
    <location>
        <begin position="51"/>
        <end position="124"/>
    </location>
</feature>
<dbReference type="InterPro" id="IPR042089">
    <property type="entry name" value="Peptidase_M13_dom_2"/>
</dbReference>
<dbReference type="InterPro" id="IPR000718">
    <property type="entry name" value="Peptidase_M13"/>
</dbReference>
<dbReference type="InterPro" id="IPR008753">
    <property type="entry name" value="Peptidase_M13_N"/>
</dbReference>
<dbReference type="Gene3D" id="1.10.1380.10">
    <property type="entry name" value="Neutral endopeptidase , domain2"/>
    <property type="match status" value="1"/>
</dbReference>
<dbReference type="Proteomes" id="UP001321473">
    <property type="component" value="Unassembled WGS sequence"/>
</dbReference>
<accession>A0AAQ4EBC6</accession>
<dbReference type="AlphaFoldDB" id="A0AAQ4EBC6"/>
<comment type="similarity">
    <text evidence="1">Belongs to the peptidase M13 family.</text>
</comment>
<dbReference type="GO" id="GO:0016485">
    <property type="term" value="P:protein processing"/>
    <property type="evidence" value="ECO:0007669"/>
    <property type="project" value="TreeGrafter"/>
</dbReference>
<dbReference type="SUPFAM" id="SSF55486">
    <property type="entry name" value="Metalloproteases ('zincins'), catalytic domain"/>
    <property type="match status" value="2"/>
</dbReference>
<dbReference type="Gene3D" id="3.40.390.10">
    <property type="entry name" value="Collagenase (Catalytic Domain)"/>
    <property type="match status" value="2"/>
</dbReference>
<dbReference type="GO" id="GO:0005886">
    <property type="term" value="C:plasma membrane"/>
    <property type="evidence" value="ECO:0007669"/>
    <property type="project" value="TreeGrafter"/>
</dbReference>
<feature type="domain" description="Peptidase M13 N-terminal" evidence="3">
    <location>
        <begin position="255"/>
        <end position="589"/>
    </location>
</feature>
<dbReference type="EMBL" id="JARKHS020019070">
    <property type="protein sequence ID" value="KAK8771940.1"/>
    <property type="molecule type" value="Genomic_DNA"/>
</dbReference>
<evidence type="ECO:0000256" key="2">
    <source>
        <dbReference type="SAM" id="MobiDB-lite"/>
    </source>
</evidence>
<evidence type="ECO:0000259" key="3">
    <source>
        <dbReference type="Pfam" id="PF05649"/>
    </source>
</evidence>
<organism evidence="4 5">
    <name type="scientific">Amblyomma americanum</name>
    <name type="common">Lone star tick</name>
    <dbReference type="NCBI Taxonomy" id="6943"/>
    <lineage>
        <taxon>Eukaryota</taxon>
        <taxon>Metazoa</taxon>
        <taxon>Ecdysozoa</taxon>
        <taxon>Arthropoda</taxon>
        <taxon>Chelicerata</taxon>
        <taxon>Arachnida</taxon>
        <taxon>Acari</taxon>
        <taxon>Parasitiformes</taxon>
        <taxon>Ixodida</taxon>
        <taxon>Ixodoidea</taxon>
        <taxon>Ixodidae</taxon>
        <taxon>Amblyomminae</taxon>
        <taxon>Amblyomma</taxon>
    </lineage>
</organism>
<sequence>MRRNPRPIPVYLPSRGRQSSARRPTRPVATVVLNPTTGYFEFSSISAFPPGSGFTTSSPARRSRSASQESPLGASGSRRRVPSDTATSRAKPPSSKPSLPAVAYRPTAPNGETLVASSAAPRRLAKPVNSVRQGSQEYPVSSACALFTCCSLAVVTALGVGLYLFSQSREGQQAVTRAMRILSIGGKTTRPPTTDTTGRVDVRLKVDVLTQVADRAPTVTTKTTTRPTMKTLPPCKRLLCPYQTSRWALNSAAHPCDDFYSFVCGNWSQTGSNDTLYFATDQHKETEALLHTLLEQRRAADDVAASLYDTCNEHVSYADSKLFSSSLLLRLGLSKWPYRDNVMSKNEMWNIHSRIFRTLGISPLVSIGYGPDLRNISRPVVKLGIPPLYASDARLPSWYLPALYRATSMFDSDLYEDVSQRVLQFVARLAQLRARHGESLRWTAVGSEPFYGALIKHSFEGLLAVASDTSLELYNQAFFKALKSLISQTKSSSVYNYLGFCVLVHISPLLSDEFESMGRAQMAWMTQRWQPSWPLWQRCLWFIDDMDPMLLTGVFAKYARPHMRLVDVVSVTNNFHRVLRVRMSDLEWCGRGREKSCLAFINSTSIRVVDLTTTPLMPTFSNLTTGFFLEEYIRFKRHLVQASLVDTQSGWKSVLSMFSSSSGFDTKTKTLYLPTVSFFDLFHDADHDLLIRYPSLAHGIYKTLLEQLRRYLVTIDAAQTPRCSRLADAASGYGSVEDLALDSTAWELSFRHFSRNRWEGYVFPGNHSTERSFFILAAMGKCRSVAHSVQTAVRSEKQGMHLTNEAFANTRVFGNLWSCNNHTVMNPANRCNLWKS</sequence>
<gene>
    <name evidence="4" type="ORF">V5799_024815</name>
</gene>
<evidence type="ECO:0000313" key="5">
    <source>
        <dbReference type="Proteomes" id="UP001321473"/>
    </source>
</evidence>
<feature type="compositionally biased region" description="Low complexity" evidence="2">
    <location>
        <begin position="86"/>
        <end position="103"/>
    </location>
</feature>
<reference evidence="4 5" key="1">
    <citation type="journal article" date="2023" name="Arcadia Sci">
        <title>De novo assembly of a long-read Amblyomma americanum tick genome.</title>
        <authorList>
            <person name="Chou S."/>
            <person name="Poskanzer K.E."/>
            <person name="Rollins M."/>
            <person name="Thuy-Boun P.S."/>
        </authorList>
    </citation>
    <scope>NUCLEOTIDE SEQUENCE [LARGE SCALE GENOMIC DNA]</scope>
    <source>
        <strain evidence="4">F_SG_1</strain>
        <tissue evidence="4">Salivary glands</tissue>
    </source>
</reference>
<feature type="region of interest" description="Disordered" evidence="2">
    <location>
        <begin position="1"/>
        <end position="28"/>
    </location>
</feature>
<dbReference type="GO" id="GO:0004222">
    <property type="term" value="F:metalloendopeptidase activity"/>
    <property type="evidence" value="ECO:0007669"/>
    <property type="project" value="InterPro"/>
</dbReference>
<dbReference type="PANTHER" id="PTHR11733">
    <property type="entry name" value="ZINC METALLOPROTEASE FAMILY M13 NEPRILYSIN-RELATED"/>
    <property type="match status" value="1"/>
</dbReference>